<dbReference type="AlphaFoldDB" id="A0A8U1C403"/>
<comment type="similarity">
    <text evidence="2">Belongs to the GDNFR family.</text>
</comment>
<evidence type="ECO:0000256" key="1">
    <source>
        <dbReference type="ARBA" id="ARBA00004609"/>
    </source>
</evidence>
<dbReference type="SMART" id="SM00450">
    <property type="entry name" value="RHOD"/>
    <property type="match status" value="1"/>
</dbReference>
<dbReference type="GO" id="GO:0007169">
    <property type="term" value="P:cell surface receptor protein tyrosine kinase signaling pathway"/>
    <property type="evidence" value="ECO:0007669"/>
    <property type="project" value="UniProtKB-ARBA"/>
</dbReference>
<comment type="subcellular location">
    <subcellularLocation>
        <location evidence="1">Cell membrane</location>
        <topology evidence="1">Lipid-anchor</topology>
        <topology evidence="1">GPI-anchor</topology>
    </subcellularLocation>
</comment>
<keyword evidence="8" id="KW-0325">Glycoprotein</keyword>
<protein>
    <submittedName>
        <fullName evidence="13">GDNF family receptor alpha-4-like</fullName>
    </submittedName>
</protein>
<keyword evidence="5" id="KW-0732">Signal</keyword>
<keyword evidence="3" id="KW-1003">Cell membrane</keyword>
<dbReference type="RefSeq" id="XP_038862088.1">
    <property type="nucleotide sequence ID" value="XM_039006160.1"/>
</dbReference>
<dbReference type="FunFam" id="1.10.220.110:FF:000001">
    <property type="entry name" value="GDNF family receptor alpha"/>
    <property type="match status" value="1"/>
</dbReference>
<dbReference type="InterPro" id="IPR003438">
    <property type="entry name" value="GDNF_rcpt"/>
</dbReference>
<evidence type="ECO:0000259" key="11">
    <source>
        <dbReference type="PROSITE" id="PS50206"/>
    </source>
</evidence>
<dbReference type="InterPro" id="IPR037193">
    <property type="entry name" value="GDNF_alpha"/>
</dbReference>
<dbReference type="GO" id="GO:0009897">
    <property type="term" value="C:external side of plasma membrane"/>
    <property type="evidence" value="ECO:0007669"/>
    <property type="project" value="TreeGrafter"/>
</dbReference>
<dbReference type="Gene3D" id="3.40.250.10">
    <property type="entry name" value="Rhodanese-like domain"/>
    <property type="match status" value="1"/>
</dbReference>
<organism evidence="12 13">
    <name type="scientific">Salvelinus namaycush</name>
    <name type="common">Lake trout</name>
    <name type="synonym">Salmo namaycush</name>
    <dbReference type="NCBI Taxonomy" id="8040"/>
    <lineage>
        <taxon>Eukaryota</taxon>
        <taxon>Metazoa</taxon>
        <taxon>Chordata</taxon>
        <taxon>Craniata</taxon>
        <taxon>Vertebrata</taxon>
        <taxon>Euteleostomi</taxon>
        <taxon>Actinopterygii</taxon>
        <taxon>Neopterygii</taxon>
        <taxon>Teleostei</taxon>
        <taxon>Protacanthopterygii</taxon>
        <taxon>Salmoniformes</taxon>
        <taxon>Salmonidae</taxon>
        <taxon>Salmoninae</taxon>
        <taxon>Salvelinus</taxon>
    </lineage>
</organism>
<evidence type="ECO:0000256" key="9">
    <source>
        <dbReference type="ARBA" id="ARBA00023288"/>
    </source>
</evidence>
<dbReference type="KEGG" id="snh:120057584"/>
<dbReference type="GO" id="GO:0043235">
    <property type="term" value="C:receptor complex"/>
    <property type="evidence" value="ECO:0007669"/>
    <property type="project" value="TreeGrafter"/>
</dbReference>
<evidence type="ECO:0000256" key="8">
    <source>
        <dbReference type="ARBA" id="ARBA00023180"/>
    </source>
</evidence>
<dbReference type="GO" id="GO:0007399">
    <property type="term" value="P:nervous system development"/>
    <property type="evidence" value="ECO:0007669"/>
    <property type="project" value="TreeGrafter"/>
</dbReference>
<feature type="compositionally biased region" description="Acidic residues" evidence="10">
    <location>
        <begin position="484"/>
        <end position="493"/>
    </location>
</feature>
<dbReference type="PRINTS" id="PR01316">
    <property type="entry name" value="GDNFRECEPTOR"/>
</dbReference>
<dbReference type="SUPFAM" id="SSF52821">
    <property type="entry name" value="Rhodanese/Cell cycle control phosphatase"/>
    <property type="match status" value="1"/>
</dbReference>
<dbReference type="PROSITE" id="PS50206">
    <property type="entry name" value="RHODANESE_3"/>
    <property type="match status" value="1"/>
</dbReference>
<evidence type="ECO:0000313" key="13">
    <source>
        <dbReference type="RefSeq" id="XP_038862088.1"/>
    </source>
</evidence>
<evidence type="ECO:0000256" key="5">
    <source>
        <dbReference type="ARBA" id="ARBA00022729"/>
    </source>
</evidence>
<evidence type="ECO:0000256" key="3">
    <source>
        <dbReference type="ARBA" id="ARBA00022475"/>
    </source>
</evidence>
<dbReference type="Pfam" id="PF02351">
    <property type="entry name" value="GDNF"/>
    <property type="match status" value="3"/>
</dbReference>
<proteinExistence type="inferred from homology"/>
<dbReference type="PANTHER" id="PTHR10269:SF15">
    <property type="entry name" value="GDNF FAMILY RECEPTOR ALPHA-3"/>
    <property type="match status" value="1"/>
</dbReference>
<keyword evidence="6" id="KW-0472">Membrane</keyword>
<sequence length="543" mass="60415">MVDTMSVLLEGKFSCLVESFAVVDCCYPYEYQGGHIMGALSLPNTDEAMDSILSQRLKAHTFDKRLVLELHCEFSSERAPRTCRLLRSVDHSMNEYPALHYPQGWLQRLLSPGSVLAGSIDCLEAERGCVQDEGCMGVYRVLEYCAAEEAVSPLGPDARRECLEAQSALQHYHPLQACKCQRGSRREELCLRVYWTVRFAGGFDCNEVSPYEDLEVEFVRHIEMTRMASIMAASSLPLDGQNQCLKAAQDCGLYEKCGSLRSEYVVACTKRPPGSDGSCNRQKCHRALRRFLERVPEEYSFALLFCPCSDALCGERRRKTIVPSCSYEERDGKPNCLSLQGYCARDKLCRSRLADFQHNCQPSSHSPSGCMRESGAVCLKAYAGLIGTIMTPNYVNNISMDVSQWCSCEGSGNQWQDCLRILHMFDSNVCLRNAISYLGGSSPRPVQSTTLPPRRHASATPSPRIFQDKINVNVLSERNSVKDTEEEEEEESQEFNVIPQYSEKEKSSVGSGARGGHRGAAGQTVPMLPLLLPAAMLGWGCQG</sequence>
<dbReference type="GeneID" id="120057584"/>
<dbReference type="Gene3D" id="1.10.220.110">
    <property type="entry name" value="GDNF binding domain"/>
    <property type="match status" value="1"/>
</dbReference>
<gene>
    <name evidence="13" type="primary">LOC120057584</name>
</gene>
<reference evidence="13" key="1">
    <citation type="submission" date="2025-08" db="UniProtKB">
        <authorList>
            <consortium name="RefSeq"/>
        </authorList>
    </citation>
    <scope>IDENTIFICATION</scope>
    <source>
        <tissue evidence="13">White muscle</tissue>
    </source>
</reference>
<evidence type="ECO:0000313" key="12">
    <source>
        <dbReference type="Proteomes" id="UP000808372"/>
    </source>
</evidence>
<feature type="region of interest" description="Disordered" evidence="10">
    <location>
        <begin position="442"/>
        <end position="461"/>
    </location>
</feature>
<keyword evidence="4" id="KW-0336">GPI-anchor</keyword>
<accession>A0A8U1C403</accession>
<keyword evidence="9" id="KW-0449">Lipoprotein</keyword>
<evidence type="ECO:0000256" key="4">
    <source>
        <dbReference type="ARBA" id="ARBA00022622"/>
    </source>
</evidence>
<keyword evidence="7" id="KW-0675">Receptor</keyword>
<dbReference type="GO" id="GO:0038023">
    <property type="term" value="F:signaling receptor activity"/>
    <property type="evidence" value="ECO:0007669"/>
    <property type="project" value="InterPro"/>
</dbReference>
<evidence type="ECO:0000256" key="10">
    <source>
        <dbReference type="SAM" id="MobiDB-lite"/>
    </source>
</evidence>
<dbReference type="SUPFAM" id="SSF110035">
    <property type="entry name" value="GDNF receptor-like"/>
    <property type="match status" value="1"/>
</dbReference>
<dbReference type="Proteomes" id="UP000808372">
    <property type="component" value="Chromosome 12"/>
</dbReference>
<keyword evidence="12" id="KW-1185">Reference proteome</keyword>
<dbReference type="InterPro" id="IPR016017">
    <property type="entry name" value="GDNF/GAS1"/>
</dbReference>
<dbReference type="SMART" id="SM00907">
    <property type="entry name" value="GDNF"/>
    <property type="match status" value="3"/>
</dbReference>
<feature type="region of interest" description="Disordered" evidence="10">
    <location>
        <begin position="479"/>
        <end position="522"/>
    </location>
</feature>
<evidence type="ECO:0000256" key="7">
    <source>
        <dbReference type="ARBA" id="ARBA00023170"/>
    </source>
</evidence>
<evidence type="ECO:0000256" key="2">
    <source>
        <dbReference type="ARBA" id="ARBA00005961"/>
    </source>
</evidence>
<evidence type="ECO:0000256" key="6">
    <source>
        <dbReference type="ARBA" id="ARBA00023136"/>
    </source>
</evidence>
<dbReference type="InterPro" id="IPR001763">
    <property type="entry name" value="Rhodanese-like_dom"/>
</dbReference>
<name>A0A8U1C403_SALNM</name>
<dbReference type="InterPro" id="IPR036873">
    <property type="entry name" value="Rhodanese-like_dom_sf"/>
</dbReference>
<dbReference type="PANTHER" id="PTHR10269">
    <property type="entry name" value="GDNF RECEPTOR ALPHA"/>
    <property type="match status" value="1"/>
</dbReference>
<feature type="domain" description="Rhodanese" evidence="11">
    <location>
        <begin position="16"/>
        <end position="105"/>
    </location>
</feature>